<keyword evidence="2 3" id="KW-0378">Hydrolase</keyword>
<evidence type="ECO:0000259" key="5">
    <source>
        <dbReference type="Pfam" id="PF00135"/>
    </source>
</evidence>
<comment type="similarity">
    <text evidence="1 3">Belongs to the type-B carboxylesterase/lipase family.</text>
</comment>
<dbReference type="SUPFAM" id="SSF53474">
    <property type="entry name" value="alpha/beta-Hydrolases"/>
    <property type="match status" value="1"/>
</dbReference>
<dbReference type="PROSITE" id="PS00122">
    <property type="entry name" value="CARBOXYLESTERASE_B_1"/>
    <property type="match status" value="1"/>
</dbReference>
<evidence type="ECO:0000256" key="2">
    <source>
        <dbReference type="ARBA" id="ARBA00022801"/>
    </source>
</evidence>
<protein>
    <recommendedName>
        <fullName evidence="3">Carboxylic ester hydrolase</fullName>
        <ecNumber evidence="3">3.1.1.-</ecNumber>
    </recommendedName>
</protein>
<dbReference type="EC" id="3.1.1.-" evidence="3"/>
<dbReference type="InterPro" id="IPR029058">
    <property type="entry name" value="AB_hydrolase_fold"/>
</dbReference>
<feature type="domain" description="Carboxylesterase type B" evidence="5">
    <location>
        <begin position="401"/>
        <end position="498"/>
    </location>
</feature>
<keyword evidence="4" id="KW-1133">Transmembrane helix</keyword>
<comment type="caution">
    <text evidence="6">The sequence shown here is derived from an EMBL/GenBank/DDBJ whole genome shotgun (WGS) entry which is preliminary data.</text>
</comment>
<dbReference type="InterPro" id="IPR050309">
    <property type="entry name" value="Type-B_Carboxylest/Lipase"/>
</dbReference>
<evidence type="ECO:0000256" key="1">
    <source>
        <dbReference type="ARBA" id="ARBA00005964"/>
    </source>
</evidence>
<dbReference type="Pfam" id="PF00135">
    <property type="entry name" value="COesterase"/>
    <property type="match status" value="2"/>
</dbReference>
<keyword evidence="4" id="KW-0472">Membrane</keyword>
<sequence length="519" mass="56357">MKRVLKRVLIILGIIIVVLGIAGAALFFYFRNRFMGPTVEIKDPDSSTIVTTTYGDVRGYMSDDGIYTYHGIPYAQAKERFVEATAPDSWDGVLDTTEWGPISPQGAILGGSASEEDNGDNNCQNLNLWTPALDDGKRPVMVWLHGGGFSSGSANGGNTDGTNLALNQDVVVIGVNHRLNVYGYLDLTEYGEKYVHSDNAGLTDIVASLDWIKENVAAFGGDPDNITVFGQSGGGAKVLSLMTSPYAEGKFQKGIVQSGATETMGVTFATKEQSLALTERILDKLGIDETNIEDIQTVSNADLQNAATEALAETGEEFKVPLAIGDGYGMEWGPVIDGDYMPSAPVTEDGFADAGFDIPLLIGSNIDEWSMAGLTREATEEENALYREAYPNEAEDGANTVDTLIRLPMLKIMSHKADQNGANVYAYLFTHQEPPMGAFHGAEISYVFHNSSEDNGMNELMSSVWANFARNGVPSAEGLEEWTPYTRVNPATMILDDESYLTIGHDEELMHLLAPEYEW</sequence>
<dbReference type="Gene3D" id="3.40.50.1820">
    <property type="entry name" value="alpha/beta hydrolase"/>
    <property type="match status" value="1"/>
</dbReference>
<accession>A0A927UFA1</accession>
<reference evidence="6" key="1">
    <citation type="submission" date="2019-04" db="EMBL/GenBank/DDBJ databases">
        <title>Evolution of Biomass-Degrading Anaerobic Consortia Revealed by Metagenomics.</title>
        <authorList>
            <person name="Peng X."/>
        </authorList>
    </citation>
    <scope>NUCLEOTIDE SEQUENCE</scope>
    <source>
        <strain evidence="6">SIG311</strain>
    </source>
</reference>
<gene>
    <name evidence="6" type="ORF">E7272_14570</name>
</gene>
<evidence type="ECO:0000313" key="7">
    <source>
        <dbReference type="Proteomes" id="UP000766246"/>
    </source>
</evidence>
<dbReference type="InterPro" id="IPR002018">
    <property type="entry name" value="CarbesteraseB"/>
</dbReference>
<feature type="transmembrane region" description="Helical" evidence="4">
    <location>
        <begin position="7"/>
        <end position="30"/>
    </location>
</feature>
<evidence type="ECO:0000256" key="4">
    <source>
        <dbReference type="SAM" id="Phobius"/>
    </source>
</evidence>
<evidence type="ECO:0000256" key="3">
    <source>
        <dbReference type="RuleBase" id="RU361235"/>
    </source>
</evidence>
<dbReference type="AlphaFoldDB" id="A0A927UFA1"/>
<keyword evidence="4" id="KW-0812">Transmembrane</keyword>
<dbReference type="InterPro" id="IPR019826">
    <property type="entry name" value="Carboxylesterase_B_AS"/>
</dbReference>
<name>A0A927UFA1_9FIRM</name>
<feature type="domain" description="Carboxylesterase type B" evidence="5">
    <location>
        <begin position="47"/>
        <end position="372"/>
    </location>
</feature>
<dbReference type="Proteomes" id="UP000766246">
    <property type="component" value="Unassembled WGS sequence"/>
</dbReference>
<proteinExistence type="inferred from homology"/>
<dbReference type="EMBL" id="SVER01000078">
    <property type="protein sequence ID" value="MBE5921038.1"/>
    <property type="molecule type" value="Genomic_DNA"/>
</dbReference>
<evidence type="ECO:0000313" key="6">
    <source>
        <dbReference type="EMBL" id="MBE5921038.1"/>
    </source>
</evidence>
<dbReference type="PANTHER" id="PTHR11559">
    <property type="entry name" value="CARBOXYLESTERASE"/>
    <property type="match status" value="1"/>
</dbReference>
<organism evidence="6 7">
    <name type="scientific">Pseudobutyrivibrio ruminis</name>
    <dbReference type="NCBI Taxonomy" id="46206"/>
    <lineage>
        <taxon>Bacteria</taxon>
        <taxon>Bacillati</taxon>
        <taxon>Bacillota</taxon>
        <taxon>Clostridia</taxon>
        <taxon>Lachnospirales</taxon>
        <taxon>Lachnospiraceae</taxon>
        <taxon>Pseudobutyrivibrio</taxon>
    </lineage>
</organism>
<dbReference type="GO" id="GO:0016787">
    <property type="term" value="F:hydrolase activity"/>
    <property type="evidence" value="ECO:0007669"/>
    <property type="project" value="UniProtKB-KW"/>
</dbReference>